<dbReference type="RefSeq" id="WP_377547882.1">
    <property type="nucleotide sequence ID" value="NZ_JBHSBN010000013.1"/>
</dbReference>
<keyword evidence="1" id="KW-0472">Membrane</keyword>
<gene>
    <name evidence="2" type="ORF">ACFOX0_19490</name>
</gene>
<keyword evidence="3" id="KW-1185">Reference proteome</keyword>
<reference evidence="3" key="1">
    <citation type="journal article" date="2019" name="Int. J. Syst. Evol. Microbiol.">
        <title>The Global Catalogue of Microorganisms (GCM) 10K type strain sequencing project: providing services to taxonomists for standard genome sequencing and annotation.</title>
        <authorList>
            <consortium name="The Broad Institute Genomics Platform"/>
            <consortium name="The Broad Institute Genome Sequencing Center for Infectious Disease"/>
            <person name="Wu L."/>
            <person name="Ma J."/>
        </authorList>
    </citation>
    <scope>NUCLEOTIDE SEQUENCE [LARGE SCALE GENOMIC DNA]</scope>
    <source>
        <strain evidence="3">2902at01</strain>
    </source>
</reference>
<evidence type="ECO:0000313" key="3">
    <source>
        <dbReference type="Proteomes" id="UP001595868"/>
    </source>
</evidence>
<proteinExistence type="predicted"/>
<keyword evidence="1" id="KW-0812">Transmembrane</keyword>
<dbReference type="Proteomes" id="UP001595868">
    <property type="component" value="Unassembled WGS sequence"/>
</dbReference>
<evidence type="ECO:0000256" key="1">
    <source>
        <dbReference type="SAM" id="Phobius"/>
    </source>
</evidence>
<protein>
    <submittedName>
        <fullName evidence="2">Uncharacterized protein</fullName>
    </submittedName>
</protein>
<sequence>MSAVLPVALFALAGVLAGGVWSTLRQGAPKVLTGLLAVLTLLAAAGGVLWLMPQDG</sequence>
<accession>A0ABV8KPT6</accession>
<evidence type="ECO:0000313" key="2">
    <source>
        <dbReference type="EMBL" id="MFC4108102.1"/>
    </source>
</evidence>
<comment type="caution">
    <text evidence="2">The sequence shown here is derived from an EMBL/GenBank/DDBJ whole genome shotgun (WGS) entry which is preliminary data.</text>
</comment>
<keyword evidence="1" id="KW-1133">Transmembrane helix</keyword>
<dbReference type="EMBL" id="JBHSBN010000013">
    <property type="protein sequence ID" value="MFC4108102.1"/>
    <property type="molecule type" value="Genomic_DNA"/>
</dbReference>
<name>A0ABV8KPT6_9ACTN</name>
<organism evidence="2 3">
    <name type="scientific">Micromonospora zhanjiangensis</name>
    <dbReference type="NCBI Taxonomy" id="1522057"/>
    <lineage>
        <taxon>Bacteria</taxon>
        <taxon>Bacillati</taxon>
        <taxon>Actinomycetota</taxon>
        <taxon>Actinomycetes</taxon>
        <taxon>Micromonosporales</taxon>
        <taxon>Micromonosporaceae</taxon>
        <taxon>Micromonospora</taxon>
    </lineage>
</organism>
<feature type="transmembrane region" description="Helical" evidence="1">
    <location>
        <begin position="33"/>
        <end position="52"/>
    </location>
</feature>